<dbReference type="AlphaFoldDB" id="A0A6A5HYH3"/>
<reference evidence="4 5" key="1">
    <citation type="submission" date="2019-12" db="EMBL/GenBank/DDBJ databases">
        <title>Chromosome-level assembly of the Caenorhabditis remanei genome.</title>
        <authorList>
            <person name="Teterina A.A."/>
            <person name="Willis J.H."/>
            <person name="Phillips P.C."/>
        </authorList>
    </citation>
    <scope>NUCLEOTIDE SEQUENCE [LARGE SCALE GENOMIC DNA]</scope>
    <source>
        <strain evidence="4 5">PX506</strain>
        <tissue evidence="4">Whole organism</tissue>
    </source>
</reference>
<dbReference type="PROSITE" id="PS01186">
    <property type="entry name" value="EGF_2"/>
    <property type="match status" value="1"/>
</dbReference>
<accession>A0A6A5HYH3</accession>
<dbReference type="CTD" id="9802418"/>
<evidence type="ECO:0000313" key="4">
    <source>
        <dbReference type="EMBL" id="KAF1771292.1"/>
    </source>
</evidence>
<feature type="domain" description="EGF-like" evidence="3">
    <location>
        <begin position="5"/>
        <end position="40"/>
    </location>
</feature>
<dbReference type="InterPro" id="IPR000742">
    <property type="entry name" value="EGF"/>
</dbReference>
<dbReference type="Proteomes" id="UP000483820">
    <property type="component" value="Chromosome I"/>
</dbReference>
<keyword evidence="2" id="KW-1133">Transmembrane helix</keyword>
<dbReference type="GeneID" id="9802418"/>
<dbReference type="KEGG" id="crq:GCK72_003118"/>
<evidence type="ECO:0000256" key="1">
    <source>
        <dbReference type="PROSITE-ProRule" id="PRU00076"/>
    </source>
</evidence>
<proteinExistence type="predicted"/>
<name>A0A6A5HYH3_CAERE</name>
<evidence type="ECO:0000259" key="3">
    <source>
        <dbReference type="PROSITE" id="PS50026"/>
    </source>
</evidence>
<comment type="caution">
    <text evidence="1">Lacks conserved residue(s) required for the propagation of feature annotation.</text>
</comment>
<evidence type="ECO:0000313" key="5">
    <source>
        <dbReference type="Proteomes" id="UP000483820"/>
    </source>
</evidence>
<dbReference type="PROSITE" id="PS00022">
    <property type="entry name" value="EGF_1"/>
    <property type="match status" value="1"/>
</dbReference>
<dbReference type="RefSeq" id="XP_003095120.2">
    <property type="nucleotide sequence ID" value="XM_003095072.2"/>
</dbReference>
<keyword evidence="1" id="KW-1015">Disulfide bond</keyword>
<feature type="disulfide bond" evidence="1">
    <location>
        <begin position="9"/>
        <end position="19"/>
    </location>
</feature>
<feature type="transmembrane region" description="Helical" evidence="2">
    <location>
        <begin position="60"/>
        <end position="85"/>
    </location>
</feature>
<keyword evidence="1" id="KW-0245">EGF-like domain</keyword>
<keyword evidence="2" id="KW-0472">Membrane</keyword>
<dbReference type="Gene3D" id="2.60.120.260">
    <property type="entry name" value="Galactose-binding domain-like"/>
    <property type="match status" value="1"/>
</dbReference>
<evidence type="ECO:0000256" key="2">
    <source>
        <dbReference type="SAM" id="Phobius"/>
    </source>
</evidence>
<dbReference type="SUPFAM" id="SSF57196">
    <property type="entry name" value="EGF/Laminin"/>
    <property type="match status" value="1"/>
</dbReference>
<gene>
    <name evidence="4" type="ORF">GCK72_003118</name>
</gene>
<keyword evidence="2" id="KW-0812">Transmembrane</keyword>
<comment type="caution">
    <text evidence="4">The sequence shown here is derived from an EMBL/GenBank/DDBJ whole genome shotgun (WGS) entry which is preliminary data.</text>
</comment>
<organism evidence="4 5">
    <name type="scientific">Caenorhabditis remanei</name>
    <name type="common">Caenorhabditis vulgaris</name>
    <dbReference type="NCBI Taxonomy" id="31234"/>
    <lineage>
        <taxon>Eukaryota</taxon>
        <taxon>Metazoa</taxon>
        <taxon>Ecdysozoa</taxon>
        <taxon>Nematoda</taxon>
        <taxon>Chromadorea</taxon>
        <taxon>Rhabditida</taxon>
        <taxon>Rhabditina</taxon>
        <taxon>Rhabditomorpha</taxon>
        <taxon>Rhabditoidea</taxon>
        <taxon>Rhabditidae</taxon>
        <taxon>Peloderinae</taxon>
        <taxon>Caenorhabditis</taxon>
    </lineage>
</organism>
<sequence>MQRMMSAMCPGSCSGRGGCYASPTGPECQCREGFAGKMCEIVVEKTTSAVVAASEDASDFWSILLVSLLVLFSLLGCCGAIVWYFRSKNGDRIGGLDEISSKAKTAPKKIKEYLENLV</sequence>
<protein>
    <recommendedName>
        <fullName evidence="3">EGF-like domain-containing protein</fullName>
    </recommendedName>
</protein>
<feature type="disulfide bond" evidence="1">
    <location>
        <begin position="30"/>
        <end position="39"/>
    </location>
</feature>
<dbReference type="EMBL" id="WUAV01000001">
    <property type="protein sequence ID" value="KAF1771292.1"/>
    <property type="molecule type" value="Genomic_DNA"/>
</dbReference>
<dbReference type="PROSITE" id="PS50026">
    <property type="entry name" value="EGF_3"/>
    <property type="match status" value="1"/>
</dbReference>